<protein>
    <submittedName>
        <fullName evidence="3">Uncharacterized protein LOC120259076</fullName>
    </submittedName>
</protein>
<feature type="region of interest" description="Disordered" evidence="1">
    <location>
        <begin position="14"/>
        <end position="34"/>
    </location>
</feature>
<reference evidence="2" key="1">
    <citation type="submission" date="2025-05" db="UniProtKB">
        <authorList>
            <consortium name="RefSeq"/>
        </authorList>
    </citation>
    <scope>NUCLEOTIDE SEQUENCE [LARGE SCALE GENOMIC DNA]</scope>
</reference>
<accession>A0AB40B5J6</accession>
<dbReference type="Pfam" id="PF03087">
    <property type="entry name" value="BPS1"/>
    <property type="match status" value="1"/>
</dbReference>
<feature type="compositionally biased region" description="Basic residues" evidence="1">
    <location>
        <begin position="16"/>
        <end position="31"/>
    </location>
</feature>
<evidence type="ECO:0000313" key="3">
    <source>
        <dbReference type="RefSeq" id="XP_039122550.1"/>
    </source>
</evidence>
<keyword evidence="2" id="KW-1185">Reference proteome</keyword>
<dbReference type="GO" id="GO:0048364">
    <property type="term" value="P:root development"/>
    <property type="evidence" value="ECO:0007669"/>
    <property type="project" value="InterPro"/>
</dbReference>
<organism evidence="2 3">
    <name type="scientific">Dioscorea cayennensis subsp. rotundata</name>
    <name type="common">White Guinea yam</name>
    <name type="synonym">Dioscorea rotundata</name>
    <dbReference type="NCBI Taxonomy" id="55577"/>
    <lineage>
        <taxon>Eukaryota</taxon>
        <taxon>Viridiplantae</taxon>
        <taxon>Streptophyta</taxon>
        <taxon>Embryophyta</taxon>
        <taxon>Tracheophyta</taxon>
        <taxon>Spermatophyta</taxon>
        <taxon>Magnoliopsida</taxon>
        <taxon>Liliopsida</taxon>
        <taxon>Dioscoreales</taxon>
        <taxon>Dioscoreaceae</taxon>
        <taxon>Dioscorea</taxon>
    </lineage>
</organism>
<dbReference type="PANTHER" id="PTHR33070">
    <property type="entry name" value="OS06G0725500 PROTEIN"/>
    <property type="match status" value="1"/>
</dbReference>
<dbReference type="RefSeq" id="XP_039122550.1">
    <property type="nucleotide sequence ID" value="XM_039266616.1"/>
</dbReference>
<evidence type="ECO:0000256" key="1">
    <source>
        <dbReference type="SAM" id="MobiDB-lite"/>
    </source>
</evidence>
<name>A0AB40B5J6_DIOCR</name>
<gene>
    <name evidence="3" type="primary">LOC120259076</name>
</gene>
<dbReference type="GeneID" id="120259076"/>
<evidence type="ECO:0000313" key="2">
    <source>
        <dbReference type="Proteomes" id="UP001515500"/>
    </source>
</evidence>
<proteinExistence type="predicted"/>
<dbReference type="GO" id="GO:0048367">
    <property type="term" value="P:shoot system development"/>
    <property type="evidence" value="ECO:0007669"/>
    <property type="project" value="InterPro"/>
</dbReference>
<dbReference type="InterPro" id="IPR004320">
    <property type="entry name" value="BPS1_pln"/>
</dbReference>
<sequence>MVTRFKRYLSLPVTRPPKRRPVPVQKRHHVRSTSLPCPSHPLISDLEAEICALRAWLPRSGPNRFGSVPSGLNRLERVLSSLADLLRLPQSQESVRRSKGSVWTERLLEDSVRLADGFGSLRSEIMAVRDHQWEAQTAIRRRDEARLAASAKAMRCCEKELVRIASAMKSAARSAGTQSEAGMNWVVRDAISAMAEASESVVFGIAGAVAGKKREMDDEELEKMEAMQSGSERVFRRLVDIRVLILNALTPCL</sequence>
<reference evidence="3" key="2">
    <citation type="submission" date="2025-08" db="UniProtKB">
        <authorList>
            <consortium name="RefSeq"/>
        </authorList>
    </citation>
    <scope>IDENTIFICATION</scope>
</reference>
<dbReference type="PANTHER" id="PTHR33070:SF49">
    <property type="entry name" value="OS06G0725500 PROTEIN"/>
    <property type="match status" value="1"/>
</dbReference>
<dbReference type="Proteomes" id="UP001515500">
    <property type="component" value="Chromosome 1"/>
</dbReference>
<dbReference type="AlphaFoldDB" id="A0AB40B5J6"/>